<keyword evidence="3" id="KW-1185">Reference proteome</keyword>
<proteinExistence type="predicted"/>
<feature type="transmembrane region" description="Helical" evidence="1">
    <location>
        <begin position="6"/>
        <end position="27"/>
    </location>
</feature>
<evidence type="ECO:0008006" key="4">
    <source>
        <dbReference type="Google" id="ProtNLM"/>
    </source>
</evidence>
<keyword evidence="1" id="KW-1133">Transmembrane helix</keyword>
<keyword evidence="1" id="KW-0812">Transmembrane</keyword>
<evidence type="ECO:0000313" key="2">
    <source>
        <dbReference type="EMBL" id="BDE95930.1"/>
    </source>
</evidence>
<feature type="transmembrane region" description="Helical" evidence="1">
    <location>
        <begin position="124"/>
        <end position="146"/>
    </location>
</feature>
<organism evidence="2 3">
    <name type="scientific">Raoultibacter timonensis</name>
    <dbReference type="NCBI Taxonomy" id="1907662"/>
    <lineage>
        <taxon>Bacteria</taxon>
        <taxon>Bacillati</taxon>
        <taxon>Actinomycetota</taxon>
        <taxon>Coriobacteriia</taxon>
        <taxon>Eggerthellales</taxon>
        <taxon>Eggerthellaceae</taxon>
        <taxon>Raoultibacter</taxon>
    </lineage>
</organism>
<dbReference type="Proteomes" id="UP001320544">
    <property type="component" value="Chromosome"/>
</dbReference>
<protein>
    <recommendedName>
        <fullName evidence="4">DUF3592 domain-containing protein</fullName>
    </recommendedName>
</protein>
<gene>
    <name evidence="2" type="ORF">CE91St30_12630</name>
</gene>
<reference evidence="2 3" key="1">
    <citation type="submission" date="2022-01" db="EMBL/GenBank/DDBJ databases">
        <title>Novel bile acid biosynthetic pathways are enriched in the microbiome of centenarians.</title>
        <authorList>
            <person name="Sato Y."/>
            <person name="Atarashi K."/>
            <person name="Plichta R.D."/>
            <person name="Arai Y."/>
            <person name="Sasajima S."/>
            <person name="Kearney M.S."/>
            <person name="Suda W."/>
            <person name="Takeshita K."/>
            <person name="Sasaki T."/>
            <person name="Okamoto S."/>
            <person name="Skelly N.A."/>
            <person name="Okamura Y."/>
            <person name="Vlamakis H."/>
            <person name="Li Y."/>
            <person name="Tanoue T."/>
            <person name="Takei H."/>
            <person name="Nittono H."/>
            <person name="Narushima S."/>
            <person name="Irie J."/>
            <person name="Itoh H."/>
            <person name="Moriya K."/>
            <person name="Sugiura Y."/>
            <person name="Suematsu M."/>
            <person name="Moritoki N."/>
            <person name="Shibata S."/>
            <person name="Littman R.D."/>
            <person name="Fischbach A.M."/>
            <person name="Uwamino Y."/>
            <person name="Inoue T."/>
            <person name="Honda A."/>
            <person name="Hattori M."/>
            <person name="Murai T."/>
            <person name="Xavier J.R."/>
            <person name="Hirose N."/>
            <person name="Honda K."/>
        </authorList>
    </citation>
    <scope>NUCLEOTIDE SEQUENCE [LARGE SCALE GENOMIC DNA]</scope>
    <source>
        <strain evidence="2 3">CE91-St30</strain>
    </source>
</reference>
<accession>A0ABM7WI59</accession>
<name>A0ABM7WI59_9ACTN</name>
<dbReference type="EMBL" id="AP025564">
    <property type="protein sequence ID" value="BDE95930.1"/>
    <property type="molecule type" value="Genomic_DNA"/>
</dbReference>
<evidence type="ECO:0000256" key="1">
    <source>
        <dbReference type="SAM" id="Phobius"/>
    </source>
</evidence>
<keyword evidence="1" id="KW-0472">Membrane</keyword>
<sequence>MMDTILLAIAVIVTFAGCAILFVDVVATKKTDFCQEATPARYIGKEPGDQSESNRLSGFFVLAVPEFRYEFEGRSYQGKSANVFFHLYLGRGRLAVPFLDGKTYCIYVNPAQPTMYVTSGEQRFAFMHLLGCSVSVVGIMLLLFAMGVF</sequence>
<dbReference type="RefSeq" id="WP_244412184.1">
    <property type="nucleotide sequence ID" value="NZ_AP025564.1"/>
</dbReference>
<evidence type="ECO:0000313" key="3">
    <source>
        <dbReference type="Proteomes" id="UP001320544"/>
    </source>
</evidence>